<evidence type="ECO:0000256" key="1">
    <source>
        <dbReference type="ARBA" id="ARBA00004395"/>
    </source>
</evidence>
<evidence type="ECO:0000256" key="2">
    <source>
        <dbReference type="ARBA" id="ARBA00020974"/>
    </source>
</evidence>
<name>A0A0P1KXC4_9SACH</name>
<dbReference type="Proteomes" id="UP000236544">
    <property type="component" value="Unassembled WGS sequence"/>
</dbReference>
<dbReference type="GO" id="GO:0006891">
    <property type="term" value="P:intra-Golgi vesicle-mediated transport"/>
    <property type="evidence" value="ECO:0007669"/>
    <property type="project" value="InterPro"/>
</dbReference>
<evidence type="ECO:0000313" key="8">
    <source>
        <dbReference type="Proteomes" id="UP000236544"/>
    </source>
</evidence>
<keyword evidence="4" id="KW-0472">Membrane</keyword>
<evidence type="ECO:0000256" key="3">
    <source>
        <dbReference type="ARBA" id="ARBA00023034"/>
    </source>
</evidence>
<evidence type="ECO:0000259" key="5">
    <source>
        <dbReference type="Pfam" id="PF10392"/>
    </source>
</evidence>
<dbReference type="Pfam" id="PF20649">
    <property type="entry name" value="COG5_C"/>
    <property type="match status" value="1"/>
</dbReference>
<gene>
    <name evidence="7" type="ORF">LAQU0_S13e00980g</name>
</gene>
<organism evidence="7 8">
    <name type="scientific">Lachancea quebecensis</name>
    <dbReference type="NCBI Taxonomy" id="1654605"/>
    <lineage>
        <taxon>Eukaryota</taxon>
        <taxon>Fungi</taxon>
        <taxon>Dikarya</taxon>
        <taxon>Ascomycota</taxon>
        <taxon>Saccharomycotina</taxon>
        <taxon>Saccharomycetes</taxon>
        <taxon>Saccharomycetales</taxon>
        <taxon>Saccharomycetaceae</taxon>
        <taxon>Lachancea</taxon>
    </lineage>
</organism>
<dbReference type="GO" id="GO:0017119">
    <property type="term" value="C:Golgi transport complex"/>
    <property type="evidence" value="ECO:0007669"/>
    <property type="project" value="InterPro"/>
</dbReference>
<dbReference type="OrthoDB" id="18786at2759"/>
<accession>A0A0P1KXC4</accession>
<sequence>MSNPLTTFEDYLAPEFNASKTCNKLLKASNSDLQCEELDLVTPLKKVKYLLEEVERRNDDVIKANPSHLIENFDSKKTAQAQTRDALSSSLEYLSMSYKRLDAEILEPYHECLLLRSALSKIHQTSSILRDISIFLHLLRQVTSFGTLDQADASATQKALLLASVHSQIQTELNSNPNLGAMEVVKKYDAETILPSRRNTVRYLSDKLFSDCANNLDVQSRSTDAGHLAKALNELSQKDFITVIDRVILSKITNSTQALSKTITSIKTLPAALEIVLKNGSDVRALGKALDETASTKNTLLNDYLSHKKDNCVSEMFWSRVAKNFKREFEISFNRGGPVGKSLAANSSVITESITNAMKGSSEKKDSESNLEKMLDSVAVLKLHSTR</sequence>
<keyword evidence="3" id="KW-0333">Golgi apparatus</keyword>
<dbReference type="InterPro" id="IPR048485">
    <property type="entry name" value="COG5_helical"/>
</dbReference>
<dbReference type="EMBL" id="LN890566">
    <property type="protein sequence ID" value="CUS23997.1"/>
    <property type="molecule type" value="Genomic_DNA"/>
</dbReference>
<dbReference type="AlphaFoldDB" id="A0A0P1KXC4"/>
<dbReference type="Pfam" id="PF10392">
    <property type="entry name" value="COG5_N"/>
    <property type="match status" value="1"/>
</dbReference>
<evidence type="ECO:0000256" key="4">
    <source>
        <dbReference type="ARBA" id="ARBA00023136"/>
    </source>
</evidence>
<evidence type="ECO:0000259" key="6">
    <source>
        <dbReference type="Pfam" id="PF20649"/>
    </source>
</evidence>
<dbReference type="GO" id="GO:0000139">
    <property type="term" value="C:Golgi membrane"/>
    <property type="evidence" value="ECO:0007669"/>
    <property type="project" value="UniProtKB-SubCell"/>
</dbReference>
<proteinExistence type="predicted"/>
<comment type="subcellular location">
    <subcellularLocation>
        <location evidence="1">Golgi apparatus membrane</location>
        <topology evidence="1">Peripheral membrane protein</topology>
    </subcellularLocation>
</comment>
<protein>
    <recommendedName>
        <fullName evidence="2">Conserved oligomeric Golgi complex subunit 5</fullName>
    </recommendedName>
</protein>
<keyword evidence="8" id="KW-1185">Reference proteome</keyword>
<reference evidence="8" key="1">
    <citation type="submission" date="2015-10" db="EMBL/GenBank/DDBJ databases">
        <authorList>
            <person name="Devillers H."/>
        </authorList>
    </citation>
    <scope>NUCLEOTIDE SEQUENCE [LARGE SCALE GENOMIC DNA]</scope>
</reference>
<dbReference type="PANTHER" id="PTHR13228:SF3">
    <property type="entry name" value="CONSERVED OLIGOMERIC GOLGI COMPLEX SUBUNIT 5"/>
    <property type="match status" value="1"/>
</dbReference>
<evidence type="ECO:0000313" key="7">
    <source>
        <dbReference type="EMBL" id="CUS23997.1"/>
    </source>
</evidence>
<dbReference type="PANTHER" id="PTHR13228">
    <property type="entry name" value="CONSERVED OLIGOMERIC GOLGI COMPLEX COMPONENT 5"/>
    <property type="match status" value="1"/>
</dbReference>
<feature type="domain" description="Conserved oligomeric Golgi complex subunit 5 helical" evidence="6">
    <location>
        <begin position="181"/>
        <end position="357"/>
    </location>
</feature>
<feature type="domain" description="Conserved oligomeric Golgi complex subunit 5 N-terminal" evidence="5">
    <location>
        <begin position="9"/>
        <end position="142"/>
    </location>
</feature>
<dbReference type="InterPro" id="IPR049176">
    <property type="entry name" value="COG5_N"/>
</dbReference>
<dbReference type="InterPro" id="IPR019465">
    <property type="entry name" value="Cog5"/>
</dbReference>